<feature type="region of interest" description="Disordered" evidence="1">
    <location>
        <begin position="25"/>
        <end position="45"/>
    </location>
</feature>
<evidence type="ECO:0000313" key="2">
    <source>
        <dbReference type="EMBL" id="HAW74189.1"/>
    </source>
</evidence>
<evidence type="ECO:0000313" key="5">
    <source>
        <dbReference type="Proteomes" id="UP000264779"/>
    </source>
</evidence>
<evidence type="ECO:0000256" key="1">
    <source>
        <dbReference type="SAM" id="MobiDB-lite"/>
    </source>
</evidence>
<protein>
    <submittedName>
        <fullName evidence="3">Uncharacterized protein</fullName>
    </submittedName>
</protein>
<dbReference type="Proteomes" id="UP000263517">
    <property type="component" value="Unassembled WGS sequence"/>
</dbReference>
<sequence length="69" mass="7757">MLETFVCVSVGVIYLLISIFTADDQSSTENEQLDKLDDGMGNTIADGEHMTRREAEDAQARGELYDTYY</sequence>
<accession>A0A358DTS1</accession>
<organism evidence="3 5">
    <name type="scientific">Alteromonas australica</name>
    <dbReference type="NCBI Taxonomy" id="589873"/>
    <lineage>
        <taxon>Bacteria</taxon>
        <taxon>Pseudomonadati</taxon>
        <taxon>Pseudomonadota</taxon>
        <taxon>Gammaproteobacteria</taxon>
        <taxon>Alteromonadales</taxon>
        <taxon>Alteromonadaceae</taxon>
        <taxon>Alteromonas/Salinimonas group</taxon>
        <taxon>Alteromonas</taxon>
    </lineage>
</organism>
<gene>
    <name evidence="2" type="ORF">DCW74_00455</name>
    <name evidence="3" type="ORF">DEB45_00315</name>
</gene>
<name>A0A358DTS1_9ALTE</name>
<reference evidence="4 5" key="1">
    <citation type="journal article" date="2018" name="Nat. Biotechnol.">
        <title>A standardized bacterial taxonomy based on genome phylogeny substantially revises the tree of life.</title>
        <authorList>
            <person name="Parks D.H."/>
            <person name="Chuvochina M."/>
            <person name="Waite D.W."/>
            <person name="Rinke C."/>
            <person name="Skarshewski A."/>
            <person name="Chaumeil P.A."/>
            <person name="Hugenholtz P."/>
        </authorList>
    </citation>
    <scope>NUCLEOTIDE SEQUENCE [LARGE SCALE GENOMIC DNA]</scope>
    <source>
        <strain evidence="3">UBA11621</strain>
        <strain evidence="2">UBA11978</strain>
    </source>
</reference>
<dbReference type="EMBL" id="DNAN01000018">
    <property type="protein sequence ID" value="HAW74189.1"/>
    <property type="molecule type" value="Genomic_DNA"/>
</dbReference>
<evidence type="ECO:0000313" key="3">
    <source>
        <dbReference type="EMBL" id="HBU49674.1"/>
    </source>
</evidence>
<proteinExistence type="predicted"/>
<dbReference type="RefSeq" id="WP_272965725.1">
    <property type="nucleotide sequence ID" value="NZ_CALBIY010000100.1"/>
</dbReference>
<dbReference type="EMBL" id="DONK01000003">
    <property type="protein sequence ID" value="HBU49674.1"/>
    <property type="molecule type" value="Genomic_DNA"/>
</dbReference>
<evidence type="ECO:0000313" key="4">
    <source>
        <dbReference type="Proteomes" id="UP000263517"/>
    </source>
</evidence>
<dbReference type="Proteomes" id="UP000264779">
    <property type="component" value="Unassembled WGS sequence"/>
</dbReference>
<comment type="caution">
    <text evidence="3">The sequence shown here is derived from an EMBL/GenBank/DDBJ whole genome shotgun (WGS) entry which is preliminary data.</text>
</comment>
<dbReference type="AlphaFoldDB" id="A0A358DTS1"/>